<protein>
    <submittedName>
        <fullName evidence="7">G-protein coupled receptor 1</fullName>
    </submittedName>
</protein>
<dbReference type="AlphaFoldDB" id="A0AA35S1A4"/>
<evidence type="ECO:0000259" key="6">
    <source>
        <dbReference type="Pfam" id="PF11970"/>
    </source>
</evidence>
<dbReference type="Gene3D" id="1.20.1070.10">
    <property type="entry name" value="Rhodopsin 7-helix transmembrane proteins"/>
    <property type="match status" value="1"/>
</dbReference>
<dbReference type="PRINTS" id="PR02001">
    <property type="entry name" value="GCR1CAMPR"/>
</dbReference>
<evidence type="ECO:0000256" key="3">
    <source>
        <dbReference type="ARBA" id="ARBA00022989"/>
    </source>
</evidence>
<organism evidence="7 8">
    <name type="scientific">Geodia barretti</name>
    <name type="common">Barrett's horny sponge</name>
    <dbReference type="NCBI Taxonomy" id="519541"/>
    <lineage>
        <taxon>Eukaryota</taxon>
        <taxon>Metazoa</taxon>
        <taxon>Porifera</taxon>
        <taxon>Demospongiae</taxon>
        <taxon>Heteroscleromorpha</taxon>
        <taxon>Tetractinellida</taxon>
        <taxon>Astrophorina</taxon>
        <taxon>Geodiidae</taxon>
        <taxon>Geodia</taxon>
    </lineage>
</organism>
<dbReference type="GO" id="GO:0005886">
    <property type="term" value="C:plasma membrane"/>
    <property type="evidence" value="ECO:0007669"/>
    <property type="project" value="TreeGrafter"/>
</dbReference>
<keyword evidence="3 5" id="KW-1133">Transmembrane helix</keyword>
<evidence type="ECO:0000313" key="7">
    <source>
        <dbReference type="EMBL" id="CAI8021605.1"/>
    </source>
</evidence>
<dbReference type="Pfam" id="PF11970">
    <property type="entry name" value="GPR_Gpa2_C"/>
    <property type="match status" value="1"/>
</dbReference>
<reference evidence="7" key="1">
    <citation type="submission" date="2023-03" db="EMBL/GenBank/DDBJ databases">
        <authorList>
            <person name="Steffen K."/>
            <person name="Cardenas P."/>
        </authorList>
    </citation>
    <scope>NUCLEOTIDE SEQUENCE</scope>
</reference>
<dbReference type="InterPro" id="IPR022343">
    <property type="entry name" value="GCR1-cAMP_receptor"/>
</dbReference>
<feature type="transmembrane region" description="Helical" evidence="5">
    <location>
        <begin position="25"/>
        <end position="48"/>
    </location>
</feature>
<dbReference type="PANTHER" id="PTHR23112:SF43">
    <property type="entry name" value="CYCLIC AMP RECEPTOR-LIKE PROTEIN A"/>
    <property type="match status" value="1"/>
</dbReference>
<evidence type="ECO:0000313" key="8">
    <source>
        <dbReference type="Proteomes" id="UP001174909"/>
    </source>
</evidence>
<sequence length="343" mass="39580">MLNNTTSNISSDICFNYDRENYRAVTILTSSVAAVSALACILVTLGIVLSKKYLVFTQRLILYLSIAATLNGTAGVLRLHTVFYESDRDWQSKLCMATGFFDQVSGWWQLLAVSCITLSVLVKVVWGGSPETVEPLFPTIIFLFPILINWIPFIHYTYGRAGAWCWIRDINSDCSETKFGQYLRFALWYIPLYTILILLVLSFFVILCKIHSEKRRWQGRYDPDAVEEKERMKKEIWPLLWYPAFYIFLNVFPLVNRLHGVFNPTHPILVLWILQAIFGPLQGGFVSVAYALDSDTIRRLNCTQVLCYCYRKTPQVREYHHEIYAGPSDSLLQGKSRMESEEM</sequence>
<dbReference type="PANTHER" id="PTHR23112">
    <property type="entry name" value="G PROTEIN-COUPLED RECEPTOR 157-RELATED"/>
    <property type="match status" value="1"/>
</dbReference>
<keyword evidence="2 5" id="KW-0812">Transmembrane</keyword>
<dbReference type="InterPro" id="IPR022596">
    <property type="entry name" value="GPR1/2/3_C"/>
</dbReference>
<dbReference type="GO" id="GO:0004930">
    <property type="term" value="F:G protein-coupled receptor activity"/>
    <property type="evidence" value="ECO:0007669"/>
    <property type="project" value="TreeGrafter"/>
</dbReference>
<dbReference type="SUPFAM" id="SSF81321">
    <property type="entry name" value="Family A G protein-coupled receptor-like"/>
    <property type="match status" value="1"/>
</dbReference>
<evidence type="ECO:0000256" key="4">
    <source>
        <dbReference type="ARBA" id="ARBA00023136"/>
    </source>
</evidence>
<comment type="subcellular location">
    <subcellularLocation>
        <location evidence="1">Membrane</location>
        <topology evidence="1">Multi-pass membrane protein</topology>
    </subcellularLocation>
</comment>
<name>A0AA35S1A4_GEOBA</name>
<dbReference type="EMBL" id="CASHTH010001909">
    <property type="protein sequence ID" value="CAI8021605.1"/>
    <property type="molecule type" value="Genomic_DNA"/>
</dbReference>
<dbReference type="Proteomes" id="UP001174909">
    <property type="component" value="Unassembled WGS sequence"/>
</dbReference>
<feature type="transmembrane region" description="Helical" evidence="5">
    <location>
        <begin position="136"/>
        <end position="158"/>
    </location>
</feature>
<feature type="domain" description="G protein-coupled receptor GPR1/2/3 C-terminal" evidence="6">
    <location>
        <begin position="228"/>
        <end position="288"/>
    </location>
</feature>
<feature type="transmembrane region" description="Helical" evidence="5">
    <location>
        <begin position="60"/>
        <end position="80"/>
    </location>
</feature>
<feature type="transmembrane region" description="Helical" evidence="5">
    <location>
        <begin position="106"/>
        <end position="124"/>
    </location>
</feature>
<feature type="transmembrane region" description="Helical" evidence="5">
    <location>
        <begin position="268"/>
        <end position="292"/>
    </location>
</feature>
<feature type="transmembrane region" description="Helical" evidence="5">
    <location>
        <begin position="239"/>
        <end position="256"/>
    </location>
</feature>
<accession>A0AA35S1A4</accession>
<gene>
    <name evidence="7" type="ORF">GBAR_LOCUS12797</name>
</gene>
<comment type="caution">
    <text evidence="7">The sequence shown here is derived from an EMBL/GenBank/DDBJ whole genome shotgun (WGS) entry which is preliminary data.</text>
</comment>
<keyword evidence="4 5" id="KW-0472">Membrane</keyword>
<keyword evidence="8" id="KW-1185">Reference proteome</keyword>
<evidence type="ECO:0000256" key="5">
    <source>
        <dbReference type="SAM" id="Phobius"/>
    </source>
</evidence>
<evidence type="ECO:0000256" key="1">
    <source>
        <dbReference type="ARBA" id="ARBA00004141"/>
    </source>
</evidence>
<keyword evidence="7" id="KW-0675">Receptor</keyword>
<dbReference type="GO" id="GO:0007189">
    <property type="term" value="P:adenylate cyclase-activating G protein-coupled receptor signaling pathway"/>
    <property type="evidence" value="ECO:0007669"/>
    <property type="project" value="TreeGrafter"/>
</dbReference>
<feature type="transmembrane region" description="Helical" evidence="5">
    <location>
        <begin position="186"/>
        <end position="208"/>
    </location>
</feature>
<evidence type="ECO:0000256" key="2">
    <source>
        <dbReference type="ARBA" id="ARBA00022692"/>
    </source>
</evidence>
<proteinExistence type="predicted"/>